<evidence type="ECO:0000256" key="3">
    <source>
        <dbReference type="ARBA" id="ARBA00023125"/>
    </source>
</evidence>
<evidence type="ECO:0000259" key="5">
    <source>
        <dbReference type="Pfam" id="PF01420"/>
    </source>
</evidence>
<protein>
    <submittedName>
        <fullName evidence="6">Probable specificity determinant HsdS</fullName>
    </submittedName>
</protein>
<dbReference type="RefSeq" id="WP_001631029.1">
    <property type="nucleotide sequence ID" value="NC_004461.1"/>
</dbReference>
<dbReference type="GeneID" id="50017481"/>
<dbReference type="CDD" id="cd17244">
    <property type="entry name" value="RMtype1_S_Apa101655I-TRD2-CR2_like"/>
    <property type="match status" value="1"/>
</dbReference>
<evidence type="ECO:0000313" key="6">
    <source>
        <dbReference type="EMBL" id="AAO03641.1"/>
    </source>
</evidence>
<proteinExistence type="inferred from homology"/>
<evidence type="ECO:0000256" key="1">
    <source>
        <dbReference type="ARBA" id="ARBA00010923"/>
    </source>
</evidence>
<dbReference type="eggNOG" id="COG0732">
    <property type="taxonomic scope" value="Bacteria"/>
</dbReference>
<dbReference type="KEGG" id="sep:SE_0044"/>
<organism evidence="6 7">
    <name type="scientific">Staphylococcus epidermidis (strain ATCC 12228 / FDA PCI 1200)</name>
    <dbReference type="NCBI Taxonomy" id="176280"/>
    <lineage>
        <taxon>Bacteria</taxon>
        <taxon>Bacillati</taxon>
        <taxon>Bacillota</taxon>
        <taxon>Bacilli</taxon>
        <taxon>Bacillales</taxon>
        <taxon>Staphylococcaceae</taxon>
        <taxon>Staphylococcus</taxon>
    </lineage>
</organism>
<feature type="coiled-coil region" evidence="4">
    <location>
        <begin position="172"/>
        <end position="199"/>
    </location>
</feature>
<dbReference type="InterPro" id="IPR000055">
    <property type="entry name" value="Restrct_endonuc_typeI_TRD"/>
</dbReference>
<dbReference type="OrthoDB" id="9795776at2"/>
<dbReference type="PATRIC" id="fig|176280.10.peg.43"/>
<dbReference type="SUPFAM" id="SSF116734">
    <property type="entry name" value="DNA methylase specificity domain"/>
    <property type="match status" value="2"/>
</dbReference>
<gene>
    <name evidence="6" type="ordered locus">SE_0044</name>
</gene>
<dbReference type="EMBL" id="AE015929">
    <property type="protein sequence ID" value="AAO03641.1"/>
    <property type="molecule type" value="Genomic_DNA"/>
</dbReference>
<dbReference type="InterPro" id="IPR052021">
    <property type="entry name" value="Type-I_RS_S_subunit"/>
</dbReference>
<dbReference type="Proteomes" id="UP000001411">
    <property type="component" value="Chromosome"/>
</dbReference>
<comment type="similarity">
    <text evidence="1">Belongs to the type-I restriction system S methylase family.</text>
</comment>
<dbReference type="Gene3D" id="3.90.220.20">
    <property type="entry name" value="DNA methylase specificity domains"/>
    <property type="match status" value="2"/>
</dbReference>
<evidence type="ECO:0000313" key="7">
    <source>
        <dbReference type="Proteomes" id="UP000001411"/>
    </source>
</evidence>
<keyword evidence="4" id="KW-0175">Coiled coil</keyword>
<dbReference type="GO" id="GO:0003677">
    <property type="term" value="F:DNA binding"/>
    <property type="evidence" value="ECO:0007669"/>
    <property type="project" value="UniProtKB-KW"/>
</dbReference>
<feature type="domain" description="Type I restriction modification DNA specificity" evidence="5">
    <location>
        <begin position="17"/>
        <end position="191"/>
    </location>
</feature>
<dbReference type="Gene3D" id="1.10.287.1120">
    <property type="entry name" value="Bipartite methylase S protein"/>
    <property type="match status" value="1"/>
</dbReference>
<dbReference type="PANTHER" id="PTHR30408">
    <property type="entry name" value="TYPE-1 RESTRICTION ENZYME ECOKI SPECIFICITY PROTEIN"/>
    <property type="match status" value="1"/>
</dbReference>
<reference evidence="6 7" key="1">
    <citation type="journal article" date="2003" name="Mol. Microbiol.">
        <title>Genome-based analysis of virulence genes in a non-biofilm-forming Staphylococcus epidermidis strain (ATCC 12228).</title>
        <authorList>
            <person name="Zhang Y.Q."/>
            <person name="Ren S.X."/>
            <person name="Li H.L."/>
            <person name="Wang Y.X."/>
            <person name="Fu G."/>
            <person name="Yang J."/>
            <person name="Qin Z.Q."/>
            <person name="Miao Y.G."/>
            <person name="Wang W.Y."/>
            <person name="Chen R.S."/>
            <person name="Shen Y."/>
            <person name="Chen Z."/>
            <person name="Yuan Z.H."/>
            <person name="Zhao G.P."/>
            <person name="Qu D."/>
            <person name="Danchin A."/>
            <person name="Wen Y.M."/>
        </authorList>
    </citation>
    <scope>NUCLEOTIDE SEQUENCE [LARGE SCALE GENOMIC DNA]</scope>
    <source>
        <strain evidence="7">ATCC 12228 / FDA PCI 1200</strain>
    </source>
</reference>
<dbReference type="PANTHER" id="PTHR30408:SF12">
    <property type="entry name" value="TYPE I RESTRICTION ENZYME MJAVIII SPECIFICITY SUBUNIT"/>
    <property type="match status" value="1"/>
</dbReference>
<evidence type="ECO:0000256" key="4">
    <source>
        <dbReference type="SAM" id="Coils"/>
    </source>
</evidence>
<dbReference type="Pfam" id="PF01420">
    <property type="entry name" value="Methylase_S"/>
    <property type="match status" value="2"/>
</dbReference>
<dbReference type="InterPro" id="IPR044946">
    <property type="entry name" value="Restrct_endonuc_typeI_TRD_sf"/>
</dbReference>
<accession>A0A0H2VFM6</accession>
<evidence type="ECO:0000256" key="2">
    <source>
        <dbReference type="ARBA" id="ARBA00022747"/>
    </source>
</evidence>
<dbReference type="REBASE" id="6915">
    <property type="entry name" value="S.SepEORF44P"/>
</dbReference>
<sequence length="400" mass="46169">MNKQTNTPELRFPEFDEEWKKRKLGEVVNYKNGGSFESLVKNHGVYKLITLKSVNTEGKLCNSGKYIDDKCVETLCNDTLVMILSEQAPGLVGMTAIIPNNNEYVLNQRVAALVPKQFIDSQFLSKLINRNQKYFSVRSAGTKVKNISKGHVENFNFLSPNYTEQQKIGNFFSKLDRQIELEEEKLELLEQQKRGYIQKIFSQDLRFKDENGNSYPDWSIKKIEDISKVNKGFTPNTKNDKYWDELNENWLSIAGMTQKYLYKGNKGITEKGASKHVKVDKDTLIMSFKLTLGKLAIVKEPIYTNEAICHFVWKESNVNTEYMYYYLNSINISTFGAQAVKGVTLNNDAINSIIVKLPVIQEQNKIAYFFNKLDKLIEKQSSKVELLKQRKQGFLQKMFV</sequence>
<keyword evidence="2" id="KW-0680">Restriction system</keyword>
<dbReference type="AlphaFoldDB" id="A0A0H2VFM6"/>
<dbReference type="GO" id="GO:0009307">
    <property type="term" value="P:DNA restriction-modification system"/>
    <property type="evidence" value="ECO:0007669"/>
    <property type="project" value="UniProtKB-KW"/>
</dbReference>
<feature type="domain" description="Type I restriction modification DNA specificity" evidence="5">
    <location>
        <begin position="217"/>
        <end position="382"/>
    </location>
</feature>
<dbReference type="HOGENOM" id="CLU_021095_0_3_9"/>
<name>A0A0H2VFM6_STAES</name>
<keyword evidence="3" id="KW-0238">DNA-binding</keyword>